<evidence type="ECO:0000256" key="11">
    <source>
        <dbReference type="ARBA" id="ARBA00037847"/>
    </source>
</evidence>
<feature type="transmembrane region" description="Helical" evidence="12">
    <location>
        <begin position="6"/>
        <end position="28"/>
    </location>
</feature>
<keyword evidence="8 12" id="KW-0472">Membrane</keyword>
<dbReference type="SUPFAM" id="SSF81573">
    <property type="entry name" value="F1F0 ATP synthase subunit B, membrane domain"/>
    <property type="match status" value="1"/>
</dbReference>
<evidence type="ECO:0000256" key="3">
    <source>
        <dbReference type="ARBA" id="ARBA00022547"/>
    </source>
</evidence>
<evidence type="ECO:0000256" key="12">
    <source>
        <dbReference type="HAMAP-Rule" id="MF_01398"/>
    </source>
</evidence>
<evidence type="ECO:0000256" key="1">
    <source>
        <dbReference type="ARBA" id="ARBA00005513"/>
    </source>
</evidence>
<name>A0ABS7L729_9FIRM</name>
<dbReference type="InterPro" id="IPR050059">
    <property type="entry name" value="ATP_synthase_B_chain"/>
</dbReference>
<evidence type="ECO:0000256" key="14">
    <source>
        <dbReference type="SAM" id="Coils"/>
    </source>
</evidence>
<dbReference type="NCBIfam" id="TIGR01144">
    <property type="entry name" value="ATP_synt_b"/>
    <property type="match status" value="1"/>
</dbReference>
<organism evidence="15 16">
    <name type="scientific">Sellimonas caecigallum</name>
    <dbReference type="NCBI Taxonomy" id="2592333"/>
    <lineage>
        <taxon>Bacteria</taxon>
        <taxon>Bacillati</taxon>
        <taxon>Bacillota</taxon>
        <taxon>Clostridia</taxon>
        <taxon>Lachnospirales</taxon>
        <taxon>Lachnospiraceae</taxon>
        <taxon>Sellimonas</taxon>
    </lineage>
</organism>
<dbReference type="InterPro" id="IPR005864">
    <property type="entry name" value="ATP_synth_F0_bsu_bac"/>
</dbReference>
<dbReference type="Proteomes" id="UP000779049">
    <property type="component" value="Unassembled WGS sequence"/>
</dbReference>
<evidence type="ECO:0000256" key="10">
    <source>
        <dbReference type="ARBA" id="ARBA00025198"/>
    </source>
</evidence>
<gene>
    <name evidence="12 15" type="primary">atpF</name>
    <name evidence="15" type="ORF">FLB61_06765</name>
</gene>
<keyword evidence="14" id="KW-0175">Coiled coil</keyword>
<feature type="coiled-coil region" evidence="14">
    <location>
        <begin position="46"/>
        <end position="73"/>
    </location>
</feature>
<accession>A0ABS7L729</accession>
<dbReference type="InterPro" id="IPR002146">
    <property type="entry name" value="ATP_synth_b/b'su_bac/chlpt"/>
</dbReference>
<comment type="function">
    <text evidence="12">Component of the F(0) channel, it forms part of the peripheral stalk, linking F(1) to F(0).</text>
</comment>
<reference evidence="15 16" key="1">
    <citation type="journal article" date="2020" name="New Microbes New Infect">
        <title>Sellimonas caecigallum sp. nov., description and genome sequence of a new member of the Sellimonas genus isolated from the cecum of feral chicken.</title>
        <authorList>
            <person name="Wongkuna S."/>
            <person name="Ghimire S."/>
            <person name="Antony L."/>
            <person name="Chankhamhaengdecha S."/>
            <person name="Janvilisri T."/>
            <person name="Scaria J."/>
        </authorList>
    </citation>
    <scope>NUCLEOTIDE SEQUENCE [LARGE SCALE GENOMIC DNA]</scope>
    <source>
        <strain evidence="15 16">SW451</strain>
    </source>
</reference>
<dbReference type="CDD" id="cd06503">
    <property type="entry name" value="ATP-synt_Fo_b"/>
    <property type="match status" value="1"/>
</dbReference>
<keyword evidence="2 12" id="KW-0813">Transport</keyword>
<comment type="subcellular location">
    <subcellularLocation>
        <location evidence="12">Cell membrane</location>
        <topology evidence="12">Single-pass membrane protein</topology>
    </subcellularLocation>
    <subcellularLocation>
        <location evidence="11">Endomembrane system</location>
        <topology evidence="11">Single-pass membrane protein</topology>
    </subcellularLocation>
</comment>
<evidence type="ECO:0000256" key="2">
    <source>
        <dbReference type="ARBA" id="ARBA00022448"/>
    </source>
</evidence>
<evidence type="ECO:0000313" key="15">
    <source>
        <dbReference type="EMBL" id="MBY0758787.1"/>
    </source>
</evidence>
<comment type="similarity">
    <text evidence="1 12 13">Belongs to the ATPase B chain family.</text>
</comment>
<keyword evidence="4 12" id="KW-0812">Transmembrane</keyword>
<dbReference type="EMBL" id="VIRV01000007">
    <property type="protein sequence ID" value="MBY0758787.1"/>
    <property type="molecule type" value="Genomic_DNA"/>
</dbReference>
<keyword evidence="9 12" id="KW-0066">ATP synthesis</keyword>
<comment type="subunit">
    <text evidence="12">F-type ATPases have 2 components, F(1) - the catalytic core - and F(0) - the membrane proton channel. F(1) has five subunits: alpha(3), beta(3), gamma(1), delta(1), epsilon(1). F(0) has three main subunits: a(1), b(2) and c(10-14). The alpha and beta chains form an alternating ring which encloses part of the gamma chain. F(1) is attached to F(0) by a central stalk formed by the gamma and epsilon chains, while a peripheral stalk is formed by the delta and b chains.</text>
</comment>
<keyword evidence="12" id="KW-1003">Cell membrane</keyword>
<evidence type="ECO:0000256" key="13">
    <source>
        <dbReference type="RuleBase" id="RU003848"/>
    </source>
</evidence>
<dbReference type="PANTHER" id="PTHR33445:SF2">
    <property type="entry name" value="ATP SYNTHASE SUBUNIT B', CHLOROPLASTIC"/>
    <property type="match status" value="1"/>
</dbReference>
<evidence type="ECO:0000256" key="9">
    <source>
        <dbReference type="ARBA" id="ARBA00023310"/>
    </source>
</evidence>
<comment type="function">
    <text evidence="10 12">F(1)F(0) ATP synthase produces ATP from ADP in the presence of a proton or sodium gradient. F-type ATPases consist of two structural domains, F(1) containing the extramembraneous catalytic core and F(0) containing the membrane proton channel, linked together by a central stalk and a peripheral stalk. During catalysis, ATP synthesis in the catalytic domain of F(1) is coupled via a rotary mechanism of the central stalk subunits to proton translocation.</text>
</comment>
<keyword evidence="5 12" id="KW-0375">Hydrogen ion transport</keyword>
<evidence type="ECO:0000256" key="7">
    <source>
        <dbReference type="ARBA" id="ARBA00023065"/>
    </source>
</evidence>
<dbReference type="RefSeq" id="WP_221919733.1">
    <property type="nucleotide sequence ID" value="NZ_CP173660.1"/>
</dbReference>
<keyword evidence="16" id="KW-1185">Reference proteome</keyword>
<dbReference type="HAMAP" id="MF_01398">
    <property type="entry name" value="ATP_synth_b_bprime"/>
    <property type="match status" value="1"/>
</dbReference>
<evidence type="ECO:0000256" key="4">
    <source>
        <dbReference type="ARBA" id="ARBA00022692"/>
    </source>
</evidence>
<keyword evidence="3 12" id="KW-0138">CF(0)</keyword>
<evidence type="ECO:0000256" key="8">
    <source>
        <dbReference type="ARBA" id="ARBA00023136"/>
    </source>
</evidence>
<protein>
    <recommendedName>
        <fullName evidence="12">ATP synthase subunit b</fullName>
    </recommendedName>
    <alternativeName>
        <fullName evidence="12">ATP synthase F(0) sector subunit b</fullName>
    </alternativeName>
    <alternativeName>
        <fullName evidence="12">ATPase subunit I</fullName>
    </alternativeName>
    <alternativeName>
        <fullName evidence="12">F-type ATPase subunit b</fullName>
        <shortName evidence="12">F-ATPase subunit b</shortName>
    </alternativeName>
</protein>
<evidence type="ECO:0000313" key="16">
    <source>
        <dbReference type="Proteomes" id="UP000779049"/>
    </source>
</evidence>
<evidence type="ECO:0000256" key="6">
    <source>
        <dbReference type="ARBA" id="ARBA00022989"/>
    </source>
</evidence>
<dbReference type="Gene3D" id="6.10.250.1580">
    <property type="match status" value="1"/>
</dbReference>
<sequence length="166" mass="18674">MLTLSPITIIGTIINLLVLYFLLQHFLFKPIQKIMDKREEIIKGQLQDAEEQKKSAYQLRTQYEQALSQAKEESGQIVERARTEAALQADAIVQNANTEAVQIVEKARKTVELEREQAMQEMKAQVADIALAAASKIMGDKNSSEKDLALYDRFLEEAGDSDDTNS</sequence>
<keyword evidence="7 12" id="KW-0406">Ion transport</keyword>
<evidence type="ECO:0000256" key="5">
    <source>
        <dbReference type="ARBA" id="ARBA00022781"/>
    </source>
</evidence>
<comment type="caution">
    <text evidence="15">The sequence shown here is derived from an EMBL/GenBank/DDBJ whole genome shotgun (WGS) entry which is preliminary data.</text>
</comment>
<dbReference type="Pfam" id="PF00430">
    <property type="entry name" value="ATP-synt_B"/>
    <property type="match status" value="1"/>
</dbReference>
<dbReference type="InterPro" id="IPR028987">
    <property type="entry name" value="ATP_synth_B-like_membr_sf"/>
</dbReference>
<proteinExistence type="inferred from homology"/>
<keyword evidence="6 12" id="KW-1133">Transmembrane helix</keyword>
<dbReference type="PANTHER" id="PTHR33445">
    <property type="entry name" value="ATP SYNTHASE SUBUNIT B', CHLOROPLASTIC"/>
    <property type="match status" value="1"/>
</dbReference>